<dbReference type="PANTHER" id="PTHR10773">
    <property type="entry name" value="DNA-DIRECTED RNA POLYMERASES I, II, AND III SUBUNIT RPABC2"/>
    <property type="match status" value="1"/>
</dbReference>
<proteinExistence type="predicted"/>
<keyword evidence="3" id="KW-1185">Reference proteome</keyword>
<name>A0A6H5I3C8_9HYME</name>
<dbReference type="OrthoDB" id="8045193at2759"/>
<accession>A0A6H5I3C8</accession>
<feature type="region of interest" description="Disordered" evidence="1">
    <location>
        <begin position="243"/>
        <end position="269"/>
    </location>
</feature>
<dbReference type="PANTHER" id="PTHR10773:SF19">
    <property type="match status" value="1"/>
</dbReference>
<evidence type="ECO:0000313" key="2">
    <source>
        <dbReference type="EMBL" id="CAB0030879.1"/>
    </source>
</evidence>
<dbReference type="Proteomes" id="UP000479190">
    <property type="component" value="Unassembled WGS sequence"/>
</dbReference>
<reference evidence="2 3" key="1">
    <citation type="submission" date="2020-02" db="EMBL/GenBank/DDBJ databases">
        <authorList>
            <person name="Ferguson B K."/>
        </authorList>
    </citation>
    <scope>NUCLEOTIDE SEQUENCE [LARGE SCALE GENOMIC DNA]</scope>
</reference>
<organism evidence="2 3">
    <name type="scientific">Trichogramma brassicae</name>
    <dbReference type="NCBI Taxonomy" id="86971"/>
    <lineage>
        <taxon>Eukaryota</taxon>
        <taxon>Metazoa</taxon>
        <taxon>Ecdysozoa</taxon>
        <taxon>Arthropoda</taxon>
        <taxon>Hexapoda</taxon>
        <taxon>Insecta</taxon>
        <taxon>Pterygota</taxon>
        <taxon>Neoptera</taxon>
        <taxon>Endopterygota</taxon>
        <taxon>Hymenoptera</taxon>
        <taxon>Apocrita</taxon>
        <taxon>Proctotrupomorpha</taxon>
        <taxon>Chalcidoidea</taxon>
        <taxon>Trichogrammatidae</taxon>
        <taxon>Trichogramma</taxon>
    </lineage>
</organism>
<dbReference type="AlphaFoldDB" id="A0A6H5I3C8"/>
<gene>
    <name evidence="2" type="ORF">TBRA_LOCUS2864</name>
</gene>
<dbReference type="EMBL" id="CADCXV010000569">
    <property type="protein sequence ID" value="CAB0030879.1"/>
    <property type="molecule type" value="Genomic_DNA"/>
</dbReference>
<evidence type="ECO:0000313" key="3">
    <source>
        <dbReference type="Proteomes" id="UP000479190"/>
    </source>
</evidence>
<evidence type="ECO:0000256" key="1">
    <source>
        <dbReference type="SAM" id="MobiDB-lite"/>
    </source>
</evidence>
<protein>
    <submittedName>
        <fullName evidence="2">Uncharacterized protein</fullName>
    </submittedName>
</protein>
<sequence length="429" mass="48438">MTRVRDRDMEFLSINTERGGIFAAPATRVQTVSAAKPLVFPVQPEIYQPISQVPVGVFADESCANVVAPLNLQPPTNHQVEMSNLEVLSQAPPDLGPLELEPQQQQQRFETVTIHAEGLEPITIQPEAYLDATSLQHISSQPYAESDEQHRAIIGQESFSSLEQPLSIEEPMDLNLEDERFNSILMMLNDPDLAGSSNDSLDLDGIPLTYSDELPALTSSLATTGGLAEPTDDWDGSIEKMIAPKDAPKSSWPKKKTEKRRRARPRTETSNRARLVAAKMAKDRGEAYTTLRGKPMPKRELREPCKSNCRIRCYKCFDRTLREALFRQFWALADHKAQWDYIANHIVVLPKMQCVTQSGSSKREKSRYYFLEKDHKHLRVCKTMFLNTLGINDQWVVTVSKKLDKNGQVSQDGRGKIGHRRKKEPDDPS</sequence>
<feature type="region of interest" description="Disordered" evidence="1">
    <location>
        <begin position="406"/>
        <end position="429"/>
    </location>
</feature>
<feature type="compositionally biased region" description="Basic residues" evidence="1">
    <location>
        <begin position="252"/>
        <end position="264"/>
    </location>
</feature>